<dbReference type="OrthoDB" id="9112061at2"/>
<organism evidence="2 5">
    <name type="scientific">Hydrogenophaga crassostreae</name>
    <dbReference type="NCBI Taxonomy" id="1763535"/>
    <lineage>
        <taxon>Bacteria</taxon>
        <taxon>Pseudomonadati</taxon>
        <taxon>Pseudomonadota</taxon>
        <taxon>Betaproteobacteria</taxon>
        <taxon>Burkholderiales</taxon>
        <taxon>Comamonadaceae</taxon>
        <taxon>Hydrogenophaga</taxon>
    </lineage>
</organism>
<reference evidence="2 5" key="2">
    <citation type="submission" date="2016-10" db="EMBL/GenBank/DDBJ databases">
        <title>Hydorgenophaga sp. LPB0072 isolated from gastropod.</title>
        <authorList>
            <person name="Kim E."/>
            <person name="Yi H."/>
        </authorList>
    </citation>
    <scope>NUCLEOTIDE SEQUENCE [LARGE SCALE GENOMIC DNA]</scope>
    <source>
        <strain evidence="2 5">LPB0072</strain>
    </source>
</reference>
<dbReference type="InterPro" id="IPR029058">
    <property type="entry name" value="AB_hydrolase_fold"/>
</dbReference>
<sequence length="244" mass="26617">MPKPAFVLVHGSWHGAWCWARVLPLLRQAGHVAHAVTLTGVGERAHLLSPAVGIDTHIQDVIGLIDAEELNDVILVGHSYAGNLITCVADRLQQRSPGLLNQLVYLDAGIPDPGDSWSTPHTPETVQKRIEESKASGGLSFPPPDASVFGLSGADRDWVNRRQTPQPFRLYQQPLHFDAARVAALPRTFIDCNKPPLATIDAARKRVRSEPGWRVLEMATGHDPMVSAPQDLVDLLLQLPPNCS</sequence>
<dbReference type="Proteomes" id="UP000185680">
    <property type="component" value="Chromosome"/>
</dbReference>
<keyword evidence="4" id="KW-1185">Reference proteome</keyword>
<evidence type="ECO:0000313" key="2">
    <source>
        <dbReference type="EMBL" id="AOW15604.1"/>
    </source>
</evidence>
<dbReference type="InterPro" id="IPR052897">
    <property type="entry name" value="Sec-Metab_Biosynth_Hydrolase"/>
</dbReference>
<dbReference type="Proteomes" id="UP000185657">
    <property type="component" value="Unassembled WGS sequence"/>
</dbReference>
<evidence type="ECO:0000313" key="4">
    <source>
        <dbReference type="Proteomes" id="UP000185657"/>
    </source>
</evidence>
<dbReference type="PANTHER" id="PTHR37017:SF11">
    <property type="entry name" value="ESTERASE_LIPASE_THIOESTERASE DOMAIN-CONTAINING PROTEIN"/>
    <property type="match status" value="1"/>
</dbReference>
<dbReference type="EMBL" id="LVWD01000013">
    <property type="protein sequence ID" value="OAD42069.1"/>
    <property type="molecule type" value="Genomic_DNA"/>
</dbReference>
<proteinExistence type="predicted"/>
<dbReference type="SUPFAM" id="SSF53474">
    <property type="entry name" value="alpha/beta-Hydrolases"/>
    <property type="match status" value="1"/>
</dbReference>
<evidence type="ECO:0000313" key="5">
    <source>
        <dbReference type="Proteomes" id="UP000185680"/>
    </source>
</evidence>
<name>A0A167I326_9BURK</name>
<evidence type="ECO:0000259" key="1">
    <source>
        <dbReference type="Pfam" id="PF12697"/>
    </source>
</evidence>
<reference evidence="3 4" key="1">
    <citation type="submission" date="2016-02" db="EMBL/GenBank/DDBJ databases">
        <title>Draft genome sequence of Hydrogenophaga sp. LPB0072.</title>
        <authorList>
            <person name="Shin S.-K."/>
            <person name="Yi H."/>
        </authorList>
    </citation>
    <scope>NUCLEOTIDE SEQUENCE [LARGE SCALE GENOMIC DNA]</scope>
    <source>
        <strain evidence="3 4">LPB0072</strain>
    </source>
</reference>
<dbReference type="InterPro" id="IPR000073">
    <property type="entry name" value="AB_hydrolase_1"/>
</dbReference>
<dbReference type="Pfam" id="PF12697">
    <property type="entry name" value="Abhydrolase_6"/>
    <property type="match status" value="1"/>
</dbReference>
<dbReference type="STRING" id="1763535.LPB072_12470"/>
<feature type="domain" description="AB hydrolase-1" evidence="1">
    <location>
        <begin position="6"/>
        <end position="234"/>
    </location>
</feature>
<protein>
    <submittedName>
        <fullName evidence="2">Esterase</fullName>
    </submittedName>
</protein>
<dbReference type="Gene3D" id="3.40.50.1820">
    <property type="entry name" value="alpha/beta hydrolase"/>
    <property type="match status" value="1"/>
</dbReference>
<dbReference type="KEGG" id="hyl:LPB072_12470"/>
<gene>
    <name evidence="2" type="ORF">LPB072_12470</name>
    <name evidence="3" type="ORF">LPB72_11090</name>
</gene>
<accession>A0A167I326</accession>
<evidence type="ECO:0000313" key="3">
    <source>
        <dbReference type="EMBL" id="OAD42069.1"/>
    </source>
</evidence>
<dbReference type="EMBL" id="CP017476">
    <property type="protein sequence ID" value="AOW15604.1"/>
    <property type="molecule type" value="Genomic_DNA"/>
</dbReference>
<dbReference type="PANTHER" id="PTHR37017">
    <property type="entry name" value="AB HYDROLASE-1 DOMAIN-CONTAINING PROTEIN-RELATED"/>
    <property type="match status" value="1"/>
</dbReference>
<dbReference type="AlphaFoldDB" id="A0A167I326"/>